<evidence type="ECO:0000256" key="3">
    <source>
        <dbReference type="PROSITE-ProRule" id="PRU00176"/>
    </source>
</evidence>
<name>A0A9N9R162_9NEOP</name>
<dbReference type="Proteomes" id="UP001153714">
    <property type="component" value="Chromosome 17"/>
</dbReference>
<feature type="region of interest" description="Disordered" evidence="4">
    <location>
        <begin position="208"/>
        <end position="252"/>
    </location>
</feature>
<dbReference type="PANTHER" id="PTHR13976">
    <property type="entry name" value="HETEROGENEOUS NUCLEAR RIBONUCLEOPROTEIN-RELATED"/>
    <property type="match status" value="1"/>
</dbReference>
<dbReference type="GO" id="GO:0003723">
    <property type="term" value="F:RNA binding"/>
    <property type="evidence" value="ECO:0007669"/>
    <property type="project" value="UniProtKB-UniRule"/>
</dbReference>
<feature type="compositionally biased region" description="Gly residues" evidence="4">
    <location>
        <begin position="235"/>
        <end position="252"/>
    </location>
</feature>
<dbReference type="InterPro" id="IPR000504">
    <property type="entry name" value="RRM_dom"/>
</dbReference>
<organism evidence="6 7">
    <name type="scientific">Diatraea saccharalis</name>
    <name type="common">sugarcane borer</name>
    <dbReference type="NCBI Taxonomy" id="40085"/>
    <lineage>
        <taxon>Eukaryota</taxon>
        <taxon>Metazoa</taxon>
        <taxon>Ecdysozoa</taxon>
        <taxon>Arthropoda</taxon>
        <taxon>Hexapoda</taxon>
        <taxon>Insecta</taxon>
        <taxon>Pterygota</taxon>
        <taxon>Neoptera</taxon>
        <taxon>Endopterygota</taxon>
        <taxon>Lepidoptera</taxon>
        <taxon>Glossata</taxon>
        <taxon>Ditrysia</taxon>
        <taxon>Pyraloidea</taxon>
        <taxon>Crambidae</taxon>
        <taxon>Crambinae</taxon>
        <taxon>Diatraea</taxon>
    </lineage>
</organism>
<evidence type="ECO:0000313" key="6">
    <source>
        <dbReference type="EMBL" id="CAG9787499.1"/>
    </source>
</evidence>
<dbReference type="InterPro" id="IPR035979">
    <property type="entry name" value="RBD_domain_sf"/>
</dbReference>
<keyword evidence="1" id="KW-0677">Repeat</keyword>
<proteinExistence type="predicted"/>
<reference evidence="6" key="1">
    <citation type="submission" date="2021-12" db="EMBL/GenBank/DDBJ databases">
        <authorList>
            <person name="King R."/>
        </authorList>
    </citation>
    <scope>NUCLEOTIDE SEQUENCE</scope>
</reference>
<evidence type="ECO:0000313" key="7">
    <source>
        <dbReference type="Proteomes" id="UP001153714"/>
    </source>
</evidence>
<evidence type="ECO:0000256" key="1">
    <source>
        <dbReference type="ARBA" id="ARBA00022737"/>
    </source>
</evidence>
<gene>
    <name evidence="6" type="ORF">DIATSA_LOCUS5373</name>
</gene>
<dbReference type="SMART" id="SM00360">
    <property type="entry name" value="RRM"/>
    <property type="match status" value="3"/>
</dbReference>
<dbReference type="Pfam" id="PF00076">
    <property type="entry name" value="RRM_1"/>
    <property type="match status" value="1"/>
</dbReference>
<dbReference type="EMBL" id="OU893348">
    <property type="protein sequence ID" value="CAG9787499.1"/>
    <property type="molecule type" value="Genomic_DNA"/>
</dbReference>
<dbReference type="PROSITE" id="PS50102">
    <property type="entry name" value="RRM"/>
    <property type="match status" value="1"/>
</dbReference>
<accession>A0A9N9R162</accession>
<feature type="domain" description="RRM" evidence="5">
    <location>
        <begin position="116"/>
        <end position="193"/>
    </location>
</feature>
<dbReference type="AlphaFoldDB" id="A0A9N9R162"/>
<evidence type="ECO:0000256" key="2">
    <source>
        <dbReference type="ARBA" id="ARBA00022884"/>
    </source>
</evidence>
<evidence type="ECO:0000259" key="5">
    <source>
        <dbReference type="PROSITE" id="PS50102"/>
    </source>
</evidence>
<evidence type="ECO:0000256" key="4">
    <source>
        <dbReference type="SAM" id="MobiDB-lite"/>
    </source>
</evidence>
<dbReference type="OrthoDB" id="431068at2759"/>
<reference evidence="6" key="2">
    <citation type="submission" date="2022-10" db="EMBL/GenBank/DDBJ databases">
        <authorList>
            <consortium name="ENA_rothamsted_submissions"/>
            <consortium name="culmorum"/>
            <person name="King R."/>
        </authorList>
    </citation>
    <scope>NUCLEOTIDE SEQUENCE</scope>
</reference>
<keyword evidence="2 3" id="KW-0694">RNA-binding</keyword>
<sequence>MLGSGDNSFIVKLRGLPFSTRVEDVLDFLTNVNVLNGKSGVHLTEVRPGRPSGECFVEVESQQDVDEALKKDKENMGKRYIEVFSTDRQDMEWALNAMRQSENGFDSLPTVTDDAGIVKLRGLPFGCSKEEIVQFFDGLSVGPDGVHLLSDHTGRASGEAFVHFVEKGHAQEALNRDREKIGHRYIEVFLSNADEVRSYGSRMEGGGFRSNRGSYRPTPYDRNDRFPGRFNRGRGSFGRGGGLGRGGGGGGARGARGAHCVHMRGLPFKASPQDVAYFFKPIRPANINILYDNSGRPSGEADVEFECHEDAMRRKRIASFMSRVDRSDNAVVKALAERLVQTAMRRDKNHMDHRYIELFLNSSPGGGGFKPNRNFRSYY</sequence>
<dbReference type="InterPro" id="IPR050666">
    <property type="entry name" value="ESRP"/>
</dbReference>
<protein>
    <recommendedName>
        <fullName evidence="5">RRM domain-containing protein</fullName>
    </recommendedName>
</protein>
<dbReference type="Gene3D" id="3.30.70.330">
    <property type="match status" value="3"/>
</dbReference>
<dbReference type="InterPro" id="IPR012677">
    <property type="entry name" value="Nucleotide-bd_a/b_plait_sf"/>
</dbReference>
<keyword evidence="7" id="KW-1185">Reference proteome</keyword>
<dbReference type="SUPFAM" id="SSF54928">
    <property type="entry name" value="RNA-binding domain, RBD"/>
    <property type="match status" value="3"/>
</dbReference>